<dbReference type="RefSeq" id="WP_036522418.1">
    <property type="nucleotide sequence ID" value="NZ_JFYZ01000001.1"/>
</dbReference>
<dbReference type="InterPro" id="IPR022537">
    <property type="entry name" value="TRSP_dom"/>
</dbReference>
<evidence type="ECO:0000259" key="1">
    <source>
        <dbReference type="Pfam" id="PF12500"/>
    </source>
</evidence>
<organism evidence="3 4">
    <name type="scientific">Novosphingobium resinovorum</name>
    <dbReference type="NCBI Taxonomy" id="158500"/>
    <lineage>
        <taxon>Bacteria</taxon>
        <taxon>Pseudomonadati</taxon>
        <taxon>Pseudomonadota</taxon>
        <taxon>Alphaproteobacteria</taxon>
        <taxon>Sphingomonadales</taxon>
        <taxon>Sphingomonadaceae</taxon>
        <taxon>Novosphingobium</taxon>
    </lineage>
</organism>
<protein>
    <recommendedName>
        <fullName evidence="5">Phosphoribosyltransferase</fullName>
    </recommendedName>
</protein>
<dbReference type="InterPro" id="IPR011214">
    <property type="entry name" value="UCP020967"/>
</dbReference>
<dbReference type="Proteomes" id="UP000024329">
    <property type="component" value="Unassembled WGS sequence"/>
</dbReference>
<dbReference type="EMBL" id="JFYZ01000001">
    <property type="protein sequence ID" value="EZP84314.1"/>
    <property type="molecule type" value="Genomic_DNA"/>
</dbReference>
<dbReference type="Pfam" id="PF12500">
    <property type="entry name" value="TRSP"/>
    <property type="match status" value="1"/>
</dbReference>
<comment type="caution">
    <text evidence="3">The sequence shown here is derived from an EMBL/GenBank/DDBJ whole genome shotgun (WGS) entry which is preliminary data.</text>
</comment>
<dbReference type="InterPro" id="IPR029057">
    <property type="entry name" value="PRTase-like"/>
</dbReference>
<dbReference type="AlphaFoldDB" id="A0A031K547"/>
<dbReference type="Pfam" id="PF15609">
    <property type="entry name" value="PRTase_2"/>
    <property type="match status" value="1"/>
</dbReference>
<gene>
    <name evidence="3" type="ORF">BV97_00065</name>
</gene>
<dbReference type="InterPro" id="IPR041688">
    <property type="entry name" value="PRTase_2"/>
</dbReference>
<proteinExistence type="predicted"/>
<sequence length="383" mass="40708">MTPITMQETICLPTGTLSLTVDHGPHLHDLCDFAARANPKRGFLVVSKILGRHLPATPQAMRASMHDLASRLPADMPQPVVFLGMAETATALGQGIFAAFRALRPDVDALYLQTARQKVERAILLAAFEEGHSHATTHRVQVANSDLAAKARSARTLVIVDDECSTGKTYVAAANALAAVMHSLEAIETCCITDWSGGGYLGDMPLTARSHAILHGRMHWEAGAMVAQTQLAPTTNEAGTAPIAGMRSRTGLYDAEAAQRSPLSARTGERVLVLGDGEHSYEALLVAEEVERLGGIAAVQCITRTPALIGSAMQSAARFSDSYGSGAPCFLYNILAHEPDRIVIVSEVEGEQQAEARRALAELGTDLPVETLLCHYLADGVAA</sequence>
<accession>A0A031K547</accession>
<dbReference type="eggNOG" id="COG0503">
    <property type="taxonomic scope" value="Bacteria"/>
</dbReference>
<dbReference type="PIRSF" id="PIRSF020967">
    <property type="entry name" value="UCP020967"/>
    <property type="match status" value="1"/>
</dbReference>
<dbReference type="Gene3D" id="3.40.50.2020">
    <property type="match status" value="1"/>
</dbReference>
<evidence type="ECO:0000313" key="4">
    <source>
        <dbReference type="Proteomes" id="UP000024329"/>
    </source>
</evidence>
<evidence type="ECO:0000313" key="3">
    <source>
        <dbReference type="EMBL" id="EZP84314.1"/>
    </source>
</evidence>
<dbReference type="SUPFAM" id="SSF53271">
    <property type="entry name" value="PRTase-like"/>
    <property type="match status" value="1"/>
</dbReference>
<dbReference type="PATRIC" id="fig|158500.4.peg.67"/>
<feature type="domain" description="TRSP" evidence="1">
    <location>
        <begin position="263"/>
        <end position="355"/>
    </location>
</feature>
<evidence type="ECO:0000259" key="2">
    <source>
        <dbReference type="Pfam" id="PF15609"/>
    </source>
</evidence>
<feature type="domain" description="Orotate phosphoribosyltransferase-like" evidence="2">
    <location>
        <begin position="30"/>
        <end position="197"/>
    </location>
</feature>
<evidence type="ECO:0008006" key="5">
    <source>
        <dbReference type="Google" id="ProtNLM"/>
    </source>
</evidence>
<name>A0A031K547_9SPHN</name>
<reference evidence="3 4" key="1">
    <citation type="submission" date="2014-03" db="EMBL/GenBank/DDBJ databases">
        <title>Whole genome sequence of Novosphingobium resinovorum KF1.</title>
        <authorList>
            <person name="Gan H.M."/>
            <person name="Gan H.Y."/>
            <person name="Chew T.H."/>
            <person name="Savka M.A."/>
        </authorList>
    </citation>
    <scope>NUCLEOTIDE SEQUENCE [LARGE SCALE GENOMIC DNA]</scope>
    <source>
        <strain evidence="3 4">KF1</strain>
    </source>
</reference>